<dbReference type="Proteomes" id="UP000254893">
    <property type="component" value="Unassembled WGS sequence"/>
</dbReference>
<evidence type="ECO:0000313" key="2">
    <source>
        <dbReference type="Proteomes" id="UP000254893"/>
    </source>
</evidence>
<protein>
    <submittedName>
        <fullName evidence="1">Uncharacterized protein</fullName>
    </submittedName>
</protein>
<name>A0A380CIE9_SPHSI</name>
<reference evidence="1 2" key="1">
    <citation type="submission" date="2018-06" db="EMBL/GenBank/DDBJ databases">
        <authorList>
            <consortium name="Pathogen Informatics"/>
            <person name="Doyle S."/>
        </authorList>
    </citation>
    <scope>NUCLEOTIDE SEQUENCE [LARGE SCALE GENOMIC DNA]</scope>
    <source>
        <strain evidence="1 2">NCTC11388</strain>
    </source>
</reference>
<evidence type="ECO:0000313" key="1">
    <source>
        <dbReference type="EMBL" id="SUJ19778.1"/>
    </source>
</evidence>
<dbReference type="EMBL" id="UGYW01000002">
    <property type="protein sequence ID" value="SUJ19778.1"/>
    <property type="molecule type" value="Genomic_DNA"/>
</dbReference>
<accession>A0A380CIE9</accession>
<dbReference type="AlphaFoldDB" id="A0A380CIE9"/>
<proteinExistence type="predicted"/>
<sequence>MYNALVLLLSQTVVLYLYVFHVKVEGVMKISSWVLKKYY</sequence>
<gene>
    <name evidence="1" type="ORF">NCTC11388_02918</name>
</gene>
<organism evidence="1 2">
    <name type="scientific">Sphingobacterium spiritivorum</name>
    <name type="common">Flavobacterium spiritivorum</name>
    <dbReference type="NCBI Taxonomy" id="258"/>
    <lineage>
        <taxon>Bacteria</taxon>
        <taxon>Pseudomonadati</taxon>
        <taxon>Bacteroidota</taxon>
        <taxon>Sphingobacteriia</taxon>
        <taxon>Sphingobacteriales</taxon>
        <taxon>Sphingobacteriaceae</taxon>
        <taxon>Sphingobacterium</taxon>
    </lineage>
</organism>